<proteinExistence type="predicted"/>
<keyword evidence="1" id="KW-0732">Signal</keyword>
<feature type="signal peptide" evidence="1">
    <location>
        <begin position="1"/>
        <end position="28"/>
    </location>
</feature>
<name>A0ABS6MNV1_9GAMM</name>
<evidence type="ECO:0000313" key="2">
    <source>
        <dbReference type="EMBL" id="MBV2130503.1"/>
    </source>
</evidence>
<reference evidence="2 3" key="1">
    <citation type="submission" date="2021-06" db="EMBL/GenBank/DDBJ databases">
        <title>Rheinheimera indica sp. nov., isolated from deep-sea sediment.</title>
        <authorList>
            <person name="Wang Z."/>
            <person name="Zhang X.-Y."/>
        </authorList>
    </citation>
    <scope>NUCLEOTIDE SEQUENCE [LARGE SCALE GENOMIC DNA]</scope>
    <source>
        <strain evidence="2 3">SM2107</strain>
    </source>
</reference>
<evidence type="ECO:0000256" key="1">
    <source>
        <dbReference type="SAM" id="SignalP"/>
    </source>
</evidence>
<gene>
    <name evidence="2" type="ORF">KQY15_15515</name>
</gene>
<comment type="caution">
    <text evidence="2">The sequence shown here is derived from an EMBL/GenBank/DDBJ whole genome shotgun (WGS) entry which is preliminary data.</text>
</comment>
<evidence type="ECO:0000313" key="3">
    <source>
        <dbReference type="Proteomes" id="UP000704611"/>
    </source>
</evidence>
<dbReference type="Proteomes" id="UP000704611">
    <property type="component" value="Unassembled WGS sequence"/>
</dbReference>
<protein>
    <submittedName>
        <fullName evidence="2">Thioredoxin family protein</fullName>
    </submittedName>
</protein>
<accession>A0ABS6MNV1</accession>
<feature type="chain" id="PRO_5047133747" evidence="1">
    <location>
        <begin position="29"/>
        <end position="169"/>
    </location>
</feature>
<keyword evidence="3" id="KW-1185">Reference proteome</keyword>
<dbReference type="CDD" id="cd02947">
    <property type="entry name" value="TRX_family"/>
    <property type="match status" value="1"/>
</dbReference>
<organism evidence="2 3">
    <name type="scientific">Arsukibacterium indicum</name>
    <dbReference type="NCBI Taxonomy" id="2848612"/>
    <lineage>
        <taxon>Bacteria</taxon>
        <taxon>Pseudomonadati</taxon>
        <taxon>Pseudomonadota</taxon>
        <taxon>Gammaproteobacteria</taxon>
        <taxon>Chromatiales</taxon>
        <taxon>Chromatiaceae</taxon>
        <taxon>Arsukibacterium</taxon>
    </lineage>
</organism>
<dbReference type="RefSeq" id="WP_217670782.1">
    <property type="nucleotide sequence ID" value="NZ_JAHRID010000008.1"/>
</dbReference>
<dbReference type="EMBL" id="JAHRID010000008">
    <property type="protein sequence ID" value="MBV2130503.1"/>
    <property type="molecule type" value="Genomic_DNA"/>
</dbReference>
<sequence>MRYYAVVTAAVLSAAIASLALTTAPAKANPHSMVQPATIGSISGEALLAQYPGFAAEYASYQPSAGALAQMQQLTGLQLLVLFGSWCHDSEREVPRLLKLVQQSGVALNTLQLETVNQQKQHPQQLHSQYNLRYTPTIIVLDNGRELGRIIEKPAKSLADDLAEIAAKR</sequence>